<organism evidence="2 3">
    <name type="scientific">Marasmius oreades</name>
    <name type="common">fairy-ring Marasmius</name>
    <dbReference type="NCBI Taxonomy" id="181124"/>
    <lineage>
        <taxon>Eukaryota</taxon>
        <taxon>Fungi</taxon>
        <taxon>Dikarya</taxon>
        <taxon>Basidiomycota</taxon>
        <taxon>Agaricomycotina</taxon>
        <taxon>Agaricomycetes</taxon>
        <taxon>Agaricomycetidae</taxon>
        <taxon>Agaricales</taxon>
        <taxon>Marasmiineae</taxon>
        <taxon>Marasmiaceae</taxon>
        <taxon>Marasmius</taxon>
    </lineage>
</organism>
<dbReference type="GeneID" id="66074396"/>
<dbReference type="InterPro" id="IPR041078">
    <property type="entry name" value="Plavaka"/>
</dbReference>
<evidence type="ECO:0000313" key="2">
    <source>
        <dbReference type="EMBL" id="KAG7098012.1"/>
    </source>
</evidence>
<proteinExistence type="predicted"/>
<accession>A0A9P7V0I0</accession>
<comment type="caution">
    <text evidence="2">The sequence shown here is derived from an EMBL/GenBank/DDBJ whole genome shotgun (WGS) entry which is preliminary data.</text>
</comment>
<gene>
    <name evidence="2" type="ORF">E1B28_005320</name>
</gene>
<feature type="compositionally biased region" description="Acidic residues" evidence="1">
    <location>
        <begin position="50"/>
        <end position="63"/>
    </location>
</feature>
<name>A0A9P7V0I0_9AGAR</name>
<protein>
    <submittedName>
        <fullName evidence="2">Uncharacterized protein</fullName>
    </submittedName>
</protein>
<feature type="region of interest" description="Disordered" evidence="1">
    <location>
        <begin position="43"/>
        <end position="150"/>
    </location>
</feature>
<dbReference type="OrthoDB" id="2576233at2759"/>
<dbReference type="AlphaFoldDB" id="A0A9P7V0I0"/>
<dbReference type="EMBL" id="CM032182">
    <property type="protein sequence ID" value="KAG7098012.1"/>
    <property type="molecule type" value="Genomic_DNA"/>
</dbReference>
<dbReference type="Proteomes" id="UP001049176">
    <property type="component" value="Chromosome 2"/>
</dbReference>
<sequence length="382" mass="43686">MTFECPACKTPVLSYQGYQTHLRLSQNLDCQHLYDLLHSYIPSDSSASESEPEDINLEDDSEDDKVGPITFEGDYFGSTYTPEDLGQDAEEEPELNRDNDKEEEEGYDADVDAAEHAILEDSPEPSRGAPALMPYQDGEEDQQSPTDEASSNFRRLAIDERVQNAIIVEKFPSVLAGAHIHQRRQDNDSRYQDDITGATDNLYTPCSSKLEWELVRWAKLREPGATAMTKLLKIDGFSQHLGLSFSTNQGLNKLVNSIPDRPRFHQEEVLIAGQSFEFFYHNILDCIKALWGDPEFAPYLVFAPERHYQDEGKQVRLYHDMHTADWWWEMQEEFEKNHSGATIVPVIISSDKTQVTLFRNKTAYPVYMTISNLPKFIRCKPS</sequence>
<dbReference type="Pfam" id="PF18759">
    <property type="entry name" value="Plavaka"/>
    <property type="match status" value="1"/>
</dbReference>
<evidence type="ECO:0000256" key="1">
    <source>
        <dbReference type="SAM" id="MobiDB-lite"/>
    </source>
</evidence>
<dbReference type="RefSeq" id="XP_043014482.1">
    <property type="nucleotide sequence ID" value="XM_043149874.1"/>
</dbReference>
<keyword evidence="3" id="KW-1185">Reference proteome</keyword>
<dbReference type="KEGG" id="more:E1B28_005320"/>
<evidence type="ECO:0000313" key="3">
    <source>
        <dbReference type="Proteomes" id="UP001049176"/>
    </source>
</evidence>
<reference evidence="2" key="1">
    <citation type="journal article" date="2021" name="Genome Biol. Evol.">
        <title>The assembled and annotated genome of the fairy-ring fungus Marasmius oreades.</title>
        <authorList>
            <person name="Hiltunen M."/>
            <person name="Ament-Velasquez S.L."/>
            <person name="Johannesson H."/>
        </authorList>
    </citation>
    <scope>NUCLEOTIDE SEQUENCE</scope>
    <source>
        <strain evidence="2">03SP1</strain>
    </source>
</reference>
<feature type="compositionally biased region" description="Acidic residues" evidence="1">
    <location>
        <begin position="101"/>
        <end position="112"/>
    </location>
</feature>